<reference evidence="1 2" key="1">
    <citation type="submission" date="2016-11" db="EMBL/GenBank/DDBJ databases">
        <title>The macronuclear genome of Stentor coeruleus: a giant cell with tiny introns.</title>
        <authorList>
            <person name="Slabodnick M."/>
            <person name="Ruby J.G."/>
            <person name="Reiff S.B."/>
            <person name="Swart E.C."/>
            <person name="Gosai S."/>
            <person name="Prabakaran S."/>
            <person name="Witkowska E."/>
            <person name="Larue G.E."/>
            <person name="Fisher S."/>
            <person name="Freeman R.M."/>
            <person name="Gunawardena J."/>
            <person name="Chu W."/>
            <person name="Stover N.A."/>
            <person name="Gregory B.D."/>
            <person name="Nowacki M."/>
            <person name="Derisi J."/>
            <person name="Roy S.W."/>
            <person name="Marshall W.F."/>
            <person name="Sood P."/>
        </authorList>
    </citation>
    <scope>NUCLEOTIDE SEQUENCE [LARGE SCALE GENOMIC DNA]</scope>
    <source>
        <strain evidence="1">WM001</strain>
    </source>
</reference>
<organism evidence="1 2">
    <name type="scientific">Stentor coeruleus</name>
    <dbReference type="NCBI Taxonomy" id="5963"/>
    <lineage>
        <taxon>Eukaryota</taxon>
        <taxon>Sar</taxon>
        <taxon>Alveolata</taxon>
        <taxon>Ciliophora</taxon>
        <taxon>Postciliodesmatophora</taxon>
        <taxon>Heterotrichea</taxon>
        <taxon>Heterotrichida</taxon>
        <taxon>Stentoridae</taxon>
        <taxon>Stentor</taxon>
    </lineage>
</organism>
<sequence length="180" mass="20909">MPPTPKLRSESVFENSYKRRVLRLKRQADWFTKKQNKSHVPLPDISLKKKFIDKAKETKVLTNSPPNGKTSKTPIPGQNHLMNFDILAFSPIEKKKSKKVKERVLSRRPQHMSFRNIYKGDHYINRITSISPVSCNYEFPGNMLLNVLTHTYKPVTARPVGKEDYKSFLGKKDNSKFHIV</sequence>
<accession>A0A1R2BRT6</accession>
<comment type="caution">
    <text evidence="1">The sequence shown here is derived from an EMBL/GenBank/DDBJ whole genome shotgun (WGS) entry which is preliminary data.</text>
</comment>
<gene>
    <name evidence="1" type="ORF">SteCoe_20528</name>
</gene>
<dbReference type="EMBL" id="MPUH01000470">
    <property type="protein sequence ID" value="OMJ79470.1"/>
    <property type="molecule type" value="Genomic_DNA"/>
</dbReference>
<keyword evidence="2" id="KW-1185">Reference proteome</keyword>
<name>A0A1R2BRT6_9CILI</name>
<evidence type="ECO:0000313" key="2">
    <source>
        <dbReference type="Proteomes" id="UP000187209"/>
    </source>
</evidence>
<dbReference type="AlphaFoldDB" id="A0A1R2BRT6"/>
<dbReference type="Proteomes" id="UP000187209">
    <property type="component" value="Unassembled WGS sequence"/>
</dbReference>
<proteinExistence type="predicted"/>
<protein>
    <submittedName>
        <fullName evidence="1">Uncharacterized protein</fullName>
    </submittedName>
</protein>
<evidence type="ECO:0000313" key="1">
    <source>
        <dbReference type="EMBL" id="OMJ79470.1"/>
    </source>
</evidence>